<dbReference type="Gene3D" id="3.90.550.10">
    <property type="entry name" value="Spore Coat Polysaccharide Biosynthesis Protein SpsA, Chain A"/>
    <property type="match status" value="1"/>
</dbReference>
<evidence type="ECO:0000313" key="4">
    <source>
        <dbReference type="Proteomes" id="UP001164693"/>
    </source>
</evidence>
<organism evidence="3 4">
    <name type="scientific">Jatrophihabitans cynanchi</name>
    <dbReference type="NCBI Taxonomy" id="2944128"/>
    <lineage>
        <taxon>Bacteria</taxon>
        <taxon>Bacillati</taxon>
        <taxon>Actinomycetota</taxon>
        <taxon>Actinomycetes</taxon>
        <taxon>Jatrophihabitantales</taxon>
        <taxon>Jatrophihabitantaceae</taxon>
        <taxon>Jatrophihabitans</taxon>
    </lineage>
</organism>
<dbReference type="Proteomes" id="UP001164693">
    <property type="component" value="Chromosome"/>
</dbReference>
<dbReference type="EMBL" id="CP097463">
    <property type="protein sequence ID" value="WAX57602.1"/>
    <property type="molecule type" value="Genomic_DNA"/>
</dbReference>
<sequence>MSRVAGVVLAAGSGSRMGVPKAALVVGGAALLERAVRALADGGCAPIVAVVRAGARVPEPARGVVNPEPERGMRSSLELGVDAAGAADAVAVLLVDTPGIGADAVRAVVRAWTPGRIAVGCYAGRRGHPTVMSAELWREALTLAAPDEGARALLAARPDLVDETAVPGRADDLDTPEDVARWESGGTAVEA</sequence>
<name>A0ABY7K204_9ACTN</name>
<feature type="region of interest" description="Disordered" evidence="1">
    <location>
        <begin position="166"/>
        <end position="191"/>
    </location>
</feature>
<evidence type="ECO:0000259" key="2">
    <source>
        <dbReference type="Pfam" id="PF12804"/>
    </source>
</evidence>
<dbReference type="InterPro" id="IPR025877">
    <property type="entry name" value="MobA-like_NTP_Trfase"/>
</dbReference>
<evidence type="ECO:0000313" key="3">
    <source>
        <dbReference type="EMBL" id="WAX57602.1"/>
    </source>
</evidence>
<dbReference type="PANTHER" id="PTHR43777:SF1">
    <property type="entry name" value="MOLYBDENUM COFACTOR CYTIDYLYLTRANSFERASE"/>
    <property type="match status" value="1"/>
</dbReference>
<dbReference type="SUPFAM" id="SSF53448">
    <property type="entry name" value="Nucleotide-diphospho-sugar transferases"/>
    <property type="match status" value="1"/>
</dbReference>
<gene>
    <name evidence="3" type="ORF">M6B22_02260</name>
</gene>
<dbReference type="InterPro" id="IPR029044">
    <property type="entry name" value="Nucleotide-diphossugar_trans"/>
</dbReference>
<dbReference type="PANTHER" id="PTHR43777">
    <property type="entry name" value="MOLYBDENUM COFACTOR CYTIDYLYLTRANSFERASE"/>
    <property type="match status" value="1"/>
</dbReference>
<protein>
    <submittedName>
        <fullName evidence="3">Nucleotidyltransferase family protein</fullName>
    </submittedName>
</protein>
<feature type="domain" description="MobA-like NTP transferase" evidence="2">
    <location>
        <begin position="6"/>
        <end position="157"/>
    </location>
</feature>
<accession>A0ABY7K204</accession>
<keyword evidence="4" id="KW-1185">Reference proteome</keyword>
<reference evidence="3" key="1">
    <citation type="submission" date="2022-05" db="EMBL/GenBank/DDBJ databases">
        <title>Jatrophihabitans sp. SB3-54 whole genome sequence.</title>
        <authorList>
            <person name="Suh M.K."/>
            <person name="Eom M.K."/>
            <person name="Kim J.S."/>
            <person name="Kim H.S."/>
            <person name="Do H.E."/>
            <person name="Shin Y.K."/>
            <person name="Lee J.-S."/>
        </authorList>
    </citation>
    <scope>NUCLEOTIDE SEQUENCE</scope>
    <source>
        <strain evidence="3">SB3-54</strain>
    </source>
</reference>
<dbReference type="Pfam" id="PF12804">
    <property type="entry name" value="NTP_transf_3"/>
    <property type="match status" value="1"/>
</dbReference>
<proteinExistence type="predicted"/>
<dbReference type="CDD" id="cd04182">
    <property type="entry name" value="GT_2_like_f"/>
    <property type="match status" value="1"/>
</dbReference>
<evidence type="ECO:0000256" key="1">
    <source>
        <dbReference type="SAM" id="MobiDB-lite"/>
    </source>
</evidence>
<dbReference type="RefSeq" id="WP_269444147.1">
    <property type="nucleotide sequence ID" value="NZ_CP097463.1"/>
</dbReference>